<sequence length="301" mass="31785">MQSIGILCDSALPIQDSANCQMPDGLPSTLGLLGVGTIGSSLIRGILAPGGSLSTPPRVVLSPRGAAKAAELARDFPSHVVVAKSNQEVVDVADCVIIAVLFKQVEEVMKGLAFREGQKVVTLVAGLLPKRLQELSSPASDCVSAIPLPAVARRAGSTLLTPPRPWAQAMFGICGKCVSVESEAEFRRLLCITTLMGDFYKRQLTAQRWLSSNGVAEADAATWVGATFATFAADSSAAEADTFSKLVEEQTPGGLNEMVWKAQEADESYQSLAYSLDAVFHRLVAGAEDPSLAPAAKRLKR</sequence>
<evidence type="ECO:0000313" key="4">
    <source>
        <dbReference type="Proteomes" id="UP000186817"/>
    </source>
</evidence>
<evidence type="ECO:0000313" key="3">
    <source>
        <dbReference type="EMBL" id="OLP79770.1"/>
    </source>
</evidence>
<dbReference type="InterPro" id="IPR036291">
    <property type="entry name" value="NAD(P)-bd_dom_sf"/>
</dbReference>
<gene>
    <name evidence="3" type="ORF">AK812_SmicGene39902</name>
</gene>
<dbReference type="AlphaFoldDB" id="A0A1Q9CA14"/>
<dbReference type="SUPFAM" id="SSF51735">
    <property type="entry name" value="NAD(P)-binding Rossmann-fold domains"/>
    <property type="match status" value="1"/>
</dbReference>
<dbReference type="Gene3D" id="3.40.50.720">
    <property type="entry name" value="NAD(P)-binding Rossmann-like Domain"/>
    <property type="match status" value="1"/>
</dbReference>
<comment type="similarity">
    <text evidence="1">Belongs to the pyrroline-5-carboxylate reductase family.</text>
</comment>
<dbReference type="PANTHER" id="PTHR11645">
    <property type="entry name" value="PYRROLINE-5-CARBOXYLATE REDUCTASE"/>
    <property type="match status" value="1"/>
</dbReference>
<dbReference type="OrthoDB" id="10263291at2759"/>
<dbReference type="GO" id="GO:0004735">
    <property type="term" value="F:pyrroline-5-carboxylate reductase activity"/>
    <property type="evidence" value="ECO:0007669"/>
    <property type="project" value="TreeGrafter"/>
</dbReference>
<dbReference type="EMBL" id="LSRX01001449">
    <property type="protein sequence ID" value="OLP79770.1"/>
    <property type="molecule type" value="Genomic_DNA"/>
</dbReference>
<organism evidence="3 4">
    <name type="scientific">Symbiodinium microadriaticum</name>
    <name type="common">Dinoflagellate</name>
    <name type="synonym">Zooxanthella microadriatica</name>
    <dbReference type="NCBI Taxonomy" id="2951"/>
    <lineage>
        <taxon>Eukaryota</taxon>
        <taxon>Sar</taxon>
        <taxon>Alveolata</taxon>
        <taxon>Dinophyceae</taxon>
        <taxon>Suessiales</taxon>
        <taxon>Symbiodiniaceae</taxon>
        <taxon>Symbiodinium</taxon>
    </lineage>
</organism>
<dbReference type="OMA" id="MGVYFNF"/>
<comment type="caution">
    <text evidence="3">The sequence shown here is derived from an EMBL/GenBank/DDBJ whole genome shotgun (WGS) entry which is preliminary data.</text>
</comment>
<dbReference type="InterPro" id="IPR028939">
    <property type="entry name" value="P5C_Rdtase_cat_N"/>
</dbReference>
<proteinExistence type="inferred from homology"/>
<dbReference type="PANTHER" id="PTHR11645:SF13">
    <property type="entry name" value="PYRROLINE-5-CARBOXYLATE REDUCTASE CATALYTIC N-TERMINAL DOMAIN-CONTAINING PROTEIN"/>
    <property type="match status" value="1"/>
</dbReference>
<evidence type="ECO:0000256" key="1">
    <source>
        <dbReference type="ARBA" id="ARBA00005525"/>
    </source>
</evidence>
<dbReference type="GO" id="GO:0055129">
    <property type="term" value="P:L-proline biosynthetic process"/>
    <property type="evidence" value="ECO:0007669"/>
    <property type="project" value="TreeGrafter"/>
</dbReference>
<protein>
    <recommendedName>
        <fullName evidence="2">Pyrroline-5-carboxylate reductase catalytic N-terminal domain-containing protein</fullName>
    </recommendedName>
</protein>
<reference evidence="3 4" key="1">
    <citation type="submission" date="2016-02" db="EMBL/GenBank/DDBJ databases">
        <title>Genome analysis of coral dinoflagellate symbionts highlights evolutionary adaptations to a symbiotic lifestyle.</title>
        <authorList>
            <person name="Aranda M."/>
            <person name="Li Y."/>
            <person name="Liew Y.J."/>
            <person name="Baumgarten S."/>
            <person name="Simakov O."/>
            <person name="Wilson M."/>
            <person name="Piel J."/>
            <person name="Ashoor H."/>
            <person name="Bougouffa S."/>
            <person name="Bajic V.B."/>
            <person name="Ryu T."/>
            <person name="Ravasi T."/>
            <person name="Bayer T."/>
            <person name="Micklem G."/>
            <person name="Kim H."/>
            <person name="Bhak J."/>
            <person name="Lajeunesse T.C."/>
            <person name="Voolstra C.R."/>
        </authorList>
    </citation>
    <scope>NUCLEOTIDE SEQUENCE [LARGE SCALE GENOMIC DNA]</scope>
    <source>
        <strain evidence="3 4">CCMP2467</strain>
    </source>
</reference>
<keyword evidence="4" id="KW-1185">Reference proteome</keyword>
<dbReference type="Pfam" id="PF03807">
    <property type="entry name" value="F420_oxidored"/>
    <property type="match status" value="1"/>
</dbReference>
<evidence type="ECO:0000259" key="2">
    <source>
        <dbReference type="Pfam" id="PF03807"/>
    </source>
</evidence>
<feature type="domain" description="Pyrroline-5-carboxylate reductase catalytic N-terminal" evidence="2">
    <location>
        <begin position="30"/>
        <end position="125"/>
    </location>
</feature>
<accession>A0A1Q9CA14</accession>
<dbReference type="Proteomes" id="UP000186817">
    <property type="component" value="Unassembled WGS sequence"/>
</dbReference>
<name>A0A1Q9CA14_SYMMI</name>